<keyword evidence="3" id="KW-1185">Reference proteome</keyword>
<protein>
    <submittedName>
        <fullName evidence="2">Uncharacterized protein</fullName>
    </submittedName>
</protein>
<sequence>MTLDQRYLRAVRFFLPRRQQDDIVRELSENLASEIEERSETLGRDLSEKELADILRRHGHPIVVAARYAPRQQLIGPVMFPIYLLALKLGLGVALVVTVIVSVIGAALRGGSVPHFVDGMLAYPERALIVFAWTTIGFAVVDMASSQAQLKPDWDPRKIPDWMVGARRPDPLHDRIRAVVEVIFGVLGLGWLLMVPTSPWLAMGPLSTVLAFAPVWRIWYVPLVLVCVANLALDAYGLFHPTRTARRVTLKLAALACQLVVALMILSARVWVVAGTAVRSEVVPAHQLPQLLTWVNTGVAIGFGIVIVLTLIEIGKQYYRLRTLGDGRHAAGAEPDGASSTNAER</sequence>
<evidence type="ECO:0000256" key="1">
    <source>
        <dbReference type="SAM" id="Phobius"/>
    </source>
</evidence>
<dbReference type="STRING" id="1855912.LuPra_04416"/>
<evidence type="ECO:0000313" key="2">
    <source>
        <dbReference type="EMBL" id="AMY11169.1"/>
    </source>
</evidence>
<proteinExistence type="predicted"/>
<name>A0A143PTM6_LUTPR</name>
<dbReference type="OrthoDB" id="116789at2"/>
<keyword evidence="1" id="KW-1133">Transmembrane helix</keyword>
<keyword evidence="1" id="KW-0812">Transmembrane</keyword>
<feature type="transmembrane region" description="Helical" evidence="1">
    <location>
        <begin position="218"/>
        <end position="239"/>
    </location>
</feature>
<dbReference type="RefSeq" id="WP_110172742.1">
    <property type="nucleotide sequence ID" value="NZ_CP015136.1"/>
</dbReference>
<organism evidence="2 3">
    <name type="scientific">Luteitalea pratensis</name>
    <dbReference type="NCBI Taxonomy" id="1855912"/>
    <lineage>
        <taxon>Bacteria</taxon>
        <taxon>Pseudomonadati</taxon>
        <taxon>Acidobacteriota</taxon>
        <taxon>Vicinamibacteria</taxon>
        <taxon>Vicinamibacterales</taxon>
        <taxon>Vicinamibacteraceae</taxon>
        <taxon>Luteitalea</taxon>
    </lineage>
</organism>
<accession>A0A143PTM6</accession>
<reference evidence="3" key="2">
    <citation type="submission" date="2016-04" db="EMBL/GenBank/DDBJ databases">
        <title>First Complete Genome Sequence of a Subdivision 6 Acidobacterium.</title>
        <authorList>
            <person name="Huang S."/>
            <person name="Vieira S."/>
            <person name="Bunk B."/>
            <person name="Riedel T."/>
            <person name="Sproeer C."/>
            <person name="Overmann J."/>
        </authorList>
    </citation>
    <scope>NUCLEOTIDE SEQUENCE [LARGE SCALE GENOMIC DNA]</scope>
    <source>
        <strain evidence="3">DSM 100886 HEG_-6_39</strain>
    </source>
</reference>
<evidence type="ECO:0000313" key="3">
    <source>
        <dbReference type="Proteomes" id="UP000076079"/>
    </source>
</evidence>
<keyword evidence="1" id="KW-0472">Membrane</keyword>
<reference evidence="2 3" key="1">
    <citation type="journal article" date="2016" name="Genome Announc.">
        <title>First Complete Genome Sequence of a Subdivision 6 Acidobacterium Strain.</title>
        <authorList>
            <person name="Huang S."/>
            <person name="Vieira S."/>
            <person name="Bunk B."/>
            <person name="Riedel T."/>
            <person name="Sproer C."/>
            <person name="Overmann J."/>
        </authorList>
    </citation>
    <scope>NUCLEOTIDE SEQUENCE [LARGE SCALE GENOMIC DNA]</scope>
    <source>
        <strain evidence="3">DSM 100886 HEG_-6_39</strain>
    </source>
</reference>
<feature type="transmembrane region" description="Helical" evidence="1">
    <location>
        <begin position="82"/>
        <end position="107"/>
    </location>
</feature>
<feature type="transmembrane region" description="Helical" evidence="1">
    <location>
        <begin position="251"/>
        <end position="271"/>
    </location>
</feature>
<dbReference type="KEGG" id="abac:LuPra_04416"/>
<feature type="transmembrane region" description="Helical" evidence="1">
    <location>
        <begin position="178"/>
        <end position="198"/>
    </location>
</feature>
<dbReference type="AlphaFoldDB" id="A0A143PTM6"/>
<dbReference type="EMBL" id="CP015136">
    <property type="protein sequence ID" value="AMY11169.1"/>
    <property type="molecule type" value="Genomic_DNA"/>
</dbReference>
<dbReference type="Proteomes" id="UP000076079">
    <property type="component" value="Chromosome"/>
</dbReference>
<feature type="transmembrane region" description="Helical" evidence="1">
    <location>
        <begin position="291"/>
        <end position="312"/>
    </location>
</feature>
<gene>
    <name evidence="2" type="ORF">LuPra_04416</name>
</gene>
<feature type="transmembrane region" description="Helical" evidence="1">
    <location>
        <begin position="127"/>
        <end position="144"/>
    </location>
</feature>